<dbReference type="Proteomes" id="UP001523566">
    <property type="component" value="Unassembled WGS sequence"/>
</dbReference>
<evidence type="ECO:0000313" key="4">
    <source>
        <dbReference type="Proteomes" id="UP001523566"/>
    </source>
</evidence>
<name>A0ABT1E4R5_9FIRM</name>
<dbReference type="PANTHER" id="PTHR38682">
    <property type="entry name" value="V-TYPE ATP SYNTHASE SUBUNIT C"/>
    <property type="match status" value="1"/>
</dbReference>
<dbReference type="SUPFAM" id="SSF103486">
    <property type="entry name" value="V-type ATP synthase subunit C"/>
    <property type="match status" value="1"/>
</dbReference>
<dbReference type="InterPro" id="IPR050873">
    <property type="entry name" value="V-ATPase_V0D/AC39_subunit"/>
</dbReference>
<protein>
    <submittedName>
        <fullName evidence="3">V-type ATPase subunit</fullName>
    </submittedName>
</protein>
<keyword evidence="4" id="KW-1185">Reference proteome</keyword>
<keyword evidence="2" id="KW-0406">Ion transport</keyword>
<evidence type="ECO:0000256" key="1">
    <source>
        <dbReference type="ARBA" id="ARBA00022448"/>
    </source>
</evidence>
<proteinExistence type="predicted"/>
<gene>
    <name evidence="3" type="ORF">NK125_00160</name>
</gene>
<comment type="caution">
    <text evidence="3">The sequence shown here is derived from an EMBL/GenBank/DDBJ whole genome shotgun (WGS) entry which is preliminary data.</text>
</comment>
<dbReference type="InterPro" id="IPR044911">
    <property type="entry name" value="V-type_ATPase_csu/dsu_dom_3"/>
</dbReference>
<dbReference type="EMBL" id="JAMZFW010000001">
    <property type="protein sequence ID" value="MCP1100828.1"/>
    <property type="molecule type" value="Genomic_DNA"/>
</dbReference>
<dbReference type="PANTHER" id="PTHR38682:SF1">
    <property type="entry name" value="V-TYPE ATP SYNTHASE SUBUNIT C"/>
    <property type="match status" value="1"/>
</dbReference>
<reference evidence="3 4" key="1">
    <citation type="journal article" date="2022" name="Genome Biol. Evol.">
        <title>Host diet, physiology and behaviors set the stage for Lachnospiraceae cladogenesis.</title>
        <authorList>
            <person name="Vera-Ponce De Leon A."/>
            <person name="Schneider M."/>
            <person name="Jahnes B.C."/>
            <person name="Sadowski V."/>
            <person name="Camuy-Velez L.A."/>
            <person name="Duan J."/>
            <person name="Sabree Z.L."/>
        </authorList>
    </citation>
    <scope>NUCLEOTIDE SEQUENCE [LARGE SCALE GENOMIC DNA]</scope>
    <source>
        <strain evidence="3 4">PAL113</strain>
    </source>
</reference>
<dbReference type="Pfam" id="PF01992">
    <property type="entry name" value="vATP-synt_AC39"/>
    <property type="match status" value="1"/>
</dbReference>
<accession>A0ABT1E4R5</accession>
<dbReference type="InterPro" id="IPR036079">
    <property type="entry name" value="ATPase_csu/dsu_sf"/>
</dbReference>
<evidence type="ECO:0000256" key="2">
    <source>
        <dbReference type="ARBA" id="ARBA00023065"/>
    </source>
</evidence>
<dbReference type="Gene3D" id="1.10.132.50">
    <property type="entry name" value="ATP synthase (C/AC39) subunit, domain 3"/>
    <property type="match status" value="3"/>
</dbReference>
<dbReference type="RefSeq" id="WP_262064617.1">
    <property type="nucleotide sequence ID" value="NZ_JAMXOD010000001.1"/>
</dbReference>
<evidence type="ECO:0000313" key="3">
    <source>
        <dbReference type="EMBL" id="MCP1100828.1"/>
    </source>
</evidence>
<organism evidence="3 4">
    <name type="scientific">Aequitasia blattaphilus</name>
    <dbReference type="NCBI Taxonomy" id="2949332"/>
    <lineage>
        <taxon>Bacteria</taxon>
        <taxon>Bacillati</taxon>
        <taxon>Bacillota</taxon>
        <taxon>Clostridia</taxon>
        <taxon>Lachnospirales</taxon>
        <taxon>Lachnospiraceae</taxon>
        <taxon>Aequitasia</taxon>
    </lineage>
</organism>
<dbReference type="InterPro" id="IPR002843">
    <property type="entry name" value="ATPase_V0-cplx_csu/dsu"/>
</dbReference>
<sequence>MSSMMAYSGIVTKIKAMEAKLLTEQDFEEISNMKNVPEVIEFLKQRPGYEKYINQMDPSLYHRRHVEKMLIQSLYDDYTRVYRFANATQRKFMKFYIKHYEVDLINYCLRILFNHYDWPFDLDYKKPFYDQYSQLSIDRLVTSKSVDDLIENIKDTEYYKPLQQIHESGAATIFDYDLALELYSFSAIWKSRKRALNKKELDLFTRDMGTAIDLINLQWIYRAKKYYNMLAPDIYSMTIPVQYRFSVDEFKDLVEAPSVDEFIAKVQETSYAKKYNIDNTKTLEQMYNDCMIKLYLADRRSNPYSVASINTYFFLKETEITKLTTALECIRYGLSSREILGYIGGVIQ</sequence>
<keyword evidence="1" id="KW-0813">Transport</keyword>